<evidence type="ECO:0000313" key="2">
    <source>
        <dbReference type="Proteomes" id="UP000094342"/>
    </source>
</evidence>
<comment type="caution">
    <text evidence="1">The sequence shown here is derived from an EMBL/GenBank/DDBJ whole genome shotgun (WGS) entry which is preliminary data.</text>
</comment>
<proteinExistence type="predicted"/>
<sequence>MPDYTIETTYRLPVFRHRTYRSETCDAACRAAIEDNDWDDARHDYETAGETHVTGIWQGADAAYRAPAIPIRPEFKETVQRKAVHFEILLGVLKIILADIRSDRPSASEWVARASWAVARAEAILAGAPDPETVSGTIIGGESDG</sequence>
<evidence type="ECO:0000313" key="1">
    <source>
        <dbReference type="EMBL" id="ODR88816.1"/>
    </source>
</evidence>
<dbReference type="AlphaFoldDB" id="A0A1E3V7L7"/>
<dbReference type="STRING" id="1752398.A8M32_23780"/>
<protein>
    <submittedName>
        <fullName evidence="1">Uncharacterized protein</fullName>
    </submittedName>
</protein>
<dbReference type="Proteomes" id="UP000094342">
    <property type="component" value="Unassembled WGS sequence"/>
</dbReference>
<keyword evidence="2" id="KW-1185">Reference proteome</keyword>
<reference evidence="2" key="1">
    <citation type="submission" date="2016-05" db="EMBL/GenBank/DDBJ databases">
        <authorList>
            <person name="Li Y."/>
        </authorList>
    </citation>
    <scope>NUCLEOTIDE SEQUENCE [LARGE SCALE GENOMIC DNA]</scope>
    <source>
        <strain evidence="2">YIC4027</strain>
    </source>
</reference>
<name>A0A1E3V7L7_9HYPH</name>
<accession>A0A1E3V7L7</accession>
<gene>
    <name evidence="1" type="ORF">A8M32_23780</name>
</gene>
<organism evidence="1 2">
    <name type="scientific">Sinorhizobium alkalisoli</name>
    <dbReference type="NCBI Taxonomy" id="1752398"/>
    <lineage>
        <taxon>Bacteria</taxon>
        <taxon>Pseudomonadati</taxon>
        <taxon>Pseudomonadota</taxon>
        <taxon>Alphaproteobacteria</taxon>
        <taxon>Hyphomicrobiales</taxon>
        <taxon>Rhizobiaceae</taxon>
        <taxon>Sinorhizobium/Ensifer group</taxon>
        <taxon>Sinorhizobium</taxon>
    </lineage>
</organism>
<dbReference type="RefSeq" id="WP_069460891.1">
    <property type="nucleotide sequence ID" value="NZ_CP034911.1"/>
</dbReference>
<dbReference type="EMBL" id="LYBW01000063">
    <property type="protein sequence ID" value="ODR88816.1"/>
    <property type="molecule type" value="Genomic_DNA"/>
</dbReference>
<dbReference type="OrthoDB" id="7375416at2"/>